<dbReference type="InterPro" id="IPR000182">
    <property type="entry name" value="GNAT_dom"/>
</dbReference>
<dbReference type="Proteomes" id="UP000316092">
    <property type="component" value="Unassembled WGS sequence"/>
</dbReference>
<dbReference type="InterPro" id="IPR016181">
    <property type="entry name" value="Acyl_CoA_acyltransferase"/>
</dbReference>
<dbReference type="EMBL" id="VKDB01000003">
    <property type="protein sequence ID" value="TSA87223.1"/>
    <property type="molecule type" value="Genomic_DNA"/>
</dbReference>
<keyword evidence="2" id="KW-0808">Transferase</keyword>
<evidence type="ECO:0000259" key="1">
    <source>
        <dbReference type="PROSITE" id="PS51186"/>
    </source>
</evidence>
<dbReference type="Pfam" id="PF00583">
    <property type="entry name" value="Acetyltransf_1"/>
    <property type="match status" value="1"/>
</dbReference>
<protein>
    <submittedName>
        <fullName evidence="2">GNAT family N-acetyltransferase</fullName>
    </submittedName>
</protein>
<evidence type="ECO:0000313" key="3">
    <source>
        <dbReference type="Proteomes" id="UP000316092"/>
    </source>
</evidence>
<dbReference type="CDD" id="cd04301">
    <property type="entry name" value="NAT_SF"/>
    <property type="match status" value="1"/>
</dbReference>
<dbReference type="SUPFAM" id="SSF55729">
    <property type="entry name" value="Acyl-CoA N-acyltransferases (Nat)"/>
    <property type="match status" value="1"/>
</dbReference>
<dbReference type="AlphaFoldDB" id="A0A553V408"/>
<gene>
    <name evidence="2" type="ORF">FNU79_04865</name>
</gene>
<proteinExistence type="predicted"/>
<sequence>MVVRDVSQGQILRYEVWQGEQRLALLEGQRLEPALWRFDRWDVSDGSKREAVRTDIVTFLGRQGRQHSPELLSGDRETQAEINALIEQAGWQIDRRKVFVRRELVERPGTKPVLTLLSLAEVGREHFVAALLAASQGDPFETSTAESAEADFDALIEGAGEQFDPAGWFVARHSGEEVGVLLPQLFPDEPSVGTLFYVGVSPQFRARGLGTALHAEGLRQLQLKGAGQYKGSTDVRNGAMRRVFAANGCREIYQQWFYRFVNS</sequence>
<feature type="domain" description="N-acetyltransferase" evidence="1">
    <location>
        <begin position="114"/>
        <end position="263"/>
    </location>
</feature>
<dbReference type="GO" id="GO:0016747">
    <property type="term" value="F:acyltransferase activity, transferring groups other than amino-acyl groups"/>
    <property type="evidence" value="ECO:0007669"/>
    <property type="project" value="InterPro"/>
</dbReference>
<organism evidence="2 3">
    <name type="scientific">Deinococcus detaillensis</name>
    <dbReference type="NCBI Taxonomy" id="2592048"/>
    <lineage>
        <taxon>Bacteria</taxon>
        <taxon>Thermotogati</taxon>
        <taxon>Deinococcota</taxon>
        <taxon>Deinococci</taxon>
        <taxon>Deinococcales</taxon>
        <taxon>Deinococcaceae</taxon>
        <taxon>Deinococcus</taxon>
    </lineage>
</organism>
<comment type="caution">
    <text evidence="2">The sequence shown here is derived from an EMBL/GenBank/DDBJ whole genome shotgun (WGS) entry which is preliminary data.</text>
</comment>
<dbReference type="OrthoDB" id="4140682at2"/>
<reference evidence="2 3" key="1">
    <citation type="submission" date="2019-07" db="EMBL/GenBank/DDBJ databases">
        <title>Deinococcus detaillus sp. nov., isolated from humus soil in Antarctica.</title>
        <authorList>
            <person name="Zhang K."/>
        </authorList>
    </citation>
    <scope>NUCLEOTIDE SEQUENCE [LARGE SCALE GENOMIC DNA]</scope>
    <source>
        <strain evidence="2 3">H1</strain>
    </source>
</reference>
<dbReference type="Gene3D" id="3.40.630.30">
    <property type="match status" value="1"/>
</dbReference>
<evidence type="ECO:0000313" key="2">
    <source>
        <dbReference type="EMBL" id="TSA87223.1"/>
    </source>
</evidence>
<dbReference type="RefSeq" id="WP_143719767.1">
    <property type="nucleotide sequence ID" value="NZ_VKDB01000003.1"/>
</dbReference>
<dbReference type="PROSITE" id="PS51186">
    <property type="entry name" value="GNAT"/>
    <property type="match status" value="1"/>
</dbReference>
<keyword evidence="3" id="KW-1185">Reference proteome</keyword>
<accession>A0A553V408</accession>
<name>A0A553V408_9DEIO</name>